<reference evidence="2 3" key="2">
    <citation type="submission" date="2018-03" db="EMBL/GenBank/DDBJ databases">
        <authorList>
            <person name="Keele B.F."/>
        </authorList>
    </citation>
    <scope>NUCLEOTIDE SEQUENCE [LARGE SCALE GENOMIC DNA]</scope>
    <source>
        <strain evidence="2 3">D13</strain>
    </source>
</reference>
<evidence type="ECO:0000313" key="3">
    <source>
        <dbReference type="Proteomes" id="UP000241074"/>
    </source>
</evidence>
<dbReference type="KEGG" id="xba:C7S18_08375"/>
<dbReference type="RefSeq" id="WP_106891133.1">
    <property type="nucleotide sequence ID" value="NZ_CP027860.1"/>
</dbReference>
<organism evidence="2 3">
    <name type="scientific">Ahniella affigens</name>
    <dbReference type="NCBI Taxonomy" id="2021234"/>
    <lineage>
        <taxon>Bacteria</taxon>
        <taxon>Pseudomonadati</taxon>
        <taxon>Pseudomonadota</taxon>
        <taxon>Gammaproteobacteria</taxon>
        <taxon>Lysobacterales</taxon>
        <taxon>Rhodanobacteraceae</taxon>
        <taxon>Ahniella</taxon>
    </lineage>
</organism>
<dbReference type="EMBL" id="CP027860">
    <property type="protein sequence ID" value="AVP97209.1"/>
    <property type="molecule type" value="Genomic_DNA"/>
</dbReference>
<gene>
    <name evidence="2" type="ORF">C7S18_08375</name>
</gene>
<sequence>MIVKPSVQISSIQIDGIDAKVSARRKGVQAAVNSGVELLELEDGTLSSDHAEGAPEFQAARVVYRHFVSAVDVEGQPFYDASVVISAFMHVNRKAYPISPDDNAIVLKFLDQVFALLMPYSAQKLYVLCYEMGISPEPPVAFFPARHQTGDTDPESDDSSSS</sequence>
<name>A0A2P1PQU0_9GAMM</name>
<dbReference type="AlphaFoldDB" id="A0A2P1PQU0"/>
<evidence type="ECO:0000313" key="2">
    <source>
        <dbReference type="EMBL" id="AVP97209.1"/>
    </source>
</evidence>
<keyword evidence="3" id="KW-1185">Reference proteome</keyword>
<accession>A0A2P1PQU0</accession>
<reference evidence="2 3" key="1">
    <citation type="submission" date="2018-03" db="EMBL/GenBank/DDBJ databases">
        <title>Ahniella affigens gen. nov., sp. nov., a gammaproteobacterium isolated from sandy soil near a stream.</title>
        <authorList>
            <person name="Ko Y."/>
            <person name="Kim J.-H."/>
        </authorList>
    </citation>
    <scope>NUCLEOTIDE SEQUENCE [LARGE SCALE GENOMIC DNA]</scope>
    <source>
        <strain evidence="2 3">D13</strain>
    </source>
</reference>
<proteinExistence type="predicted"/>
<feature type="compositionally biased region" description="Acidic residues" evidence="1">
    <location>
        <begin position="152"/>
        <end position="162"/>
    </location>
</feature>
<protein>
    <submittedName>
        <fullName evidence="2">Uncharacterized protein</fullName>
    </submittedName>
</protein>
<dbReference type="Proteomes" id="UP000241074">
    <property type="component" value="Chromosome"/>
</dbReference>
<feature type="region of interest" description="Disordered" evidence="1">
    <location>
        <begin position="143"/>
        <end position="162"/>
    </location>
</feature>
<evidence type="ECO:0000256" key="1">
    <source>
        <dbReference type="SAM" id="MobiDB-lite"/>
    </source>
</evidence>